<feature type="compositionally biased region" description="Basic and acidic residues" evidence="1">
    <location>
        <begin position="75"/>
        <end position="99"/>
    </location>
</feature>
<dbReference type="Proteomes" id="UP000194127">
    <property type="component" value="Unassembled WGS sequence"/>
</dbReference>
<dbReference type="GeneID" id="36326191"/>
<accession>A0A1X6MS79</accession>
<name>A0A1X6MS79_9APHY</name>
<dbReference type="EMBL" id="KZ110603">
    <property type="protein sequence ID" value="OSX59149.1"/>
    <property type="molecule type" value="Genomic_DNA"/>
</dbReference>
<organism evidence="2 3">
    <name type="scientific">Postia placenta MAD-698-R-SB12</name>
    <dbReference type="NCBI Taxonomy" id="670580"/>
    <lineage>
        <taxon>Eukaryota</taxon>
        <taxon>Fungi</taxon>
        <taxon>Dikarya</taxon>
        <taxon>Basidiomycota</taxon>
        <taxon>Agaricomycotina</taxon>
        <taxon>Agaricomycetes</taxon>
        <taxon>Polyporales</taxon>
        <taxon>Adustoporiaceae</taxon>
        <taxon>Rhodonia</taxon>
    </lineage>
</organism>
<sequence>MSDKHTSSGYHGSLVDDSIQNPGRDSTYTTGNYPPPDDTTSSGGYSSQDTWSNAAQRGSLVDQSVNGGPIGQELQDAKQGEDTAARQDFRHEAERDFDRQGAQGLNPYGRNVDSRKEAEEMLASRYRDARGKHYESGPAASNDGDVGA</sequence>
<proteinExistence type="predicted"/>
<protein>
    <submittedName>
        <fullName evidence="2">Uncharacterized protein</fullName>
    </submittedName>
</protein>
<dbReference type="RefSeq" id="XP_024335943.1">
    <property type="nucleotide sequence ID" value="XM_024481241.1"/>
</dbReference>
<reference evidence="2 3" key="1">
    <citation type="submission" date="2017-04" db="EMBL/GenBank/DDBJ databases">
        <title>Genome Sequence of the Model Brown-Rot Fungus Postia placenta SB12.</title>
        <authorList>
            <consortium name="DOE Joint Genome Institute"/>
            <person name="Gaskell J."/>
            <person name="Kersten P."/>
            <person name="Larrondo L.F."/>
            <person name="Canessa P."/>
            <person name="Martinez D."/>
            <person name="Hibbett D."/>
            <person name="Schmoll M."/>
            <person name="Kubicek C.P."/>
            <person name="Martinez A.T."/>
            <person name="Yadav J."/>
            <person name="Master E."/>
            <person name="Magnuson J.K."/>
            <person name="James T."/>
            <person name="Yaver D."/>
            <person name="Berka R."/>
            <person name="Labutti K."/>
            <person name="Lipzen A."/>
            <person name="Aerts A."/>
            <person name="Barry K."/>
            <person name="Henrissat B."/>
            <person name="Blanchette R."/>
            <person name="Grigoriev I."/>
            <person name="Cullen D."/>
        </authorList>
    </citation>
    <scope>NUCLEOTIDE SEQUENCE [LARGE SCALE GENOMIC DNA]</scope>
    <source>
        <strain evidence="2 3">MAD-698-R-SB12</strain>
    </source>
</reference>
<keyword evidence="3" id="KW-1185">Reference proteome</keyword>
<feature type="compositionally biased region" description="Polar residues" evidence="1">
    <location>
        <begin position="18"/>
        <end position="66"/>
    </location>
</feature>
<feature type="region of interest" description="Disordered" evidence="1">
    <location>
        <begin position="1"/>
        <end position="148"/>
    </location>
</feature>
<feature type="compositionally biased region" description="Basic and acidic residues" evidence="1">
    <location>
        <begin position="125"/>
        <end position="135"/>
    </location>
</feature>
<evidence type="ECO:0000256" key="1">
    <source>
        <dbReference type="SAM" id="MobiDB-lite"/>
    </source>
</evidence>
<dbReference type="OrthoDB" id="3250036at2759"/>
<evidence type="ECO:0000313" key="3">
    <source>
        <dbReference type="Proteomes" id="UP000194127"/>
    </source>
</evidence>
<evidence type="ECO:0000313" key="2">
    <source>
        <dbReference type="EMBL" id="OSX59149.1"/>
    </source>
</evidence>
<dbReference type="AlphaFoldDB" id="A0A1X6MS79"/>
<gene>
    <name evidence="2" type="ORF">POSPLADRAFT_1060235</name>
</gene>